<protein>
    <submittedName>
        <fullName evidence="2 3">Uncharacterized protein LOC104727212</fullName>
    </submittedName>
</protein>
<name>A0ABM0UQR5_CAMSA</name>
<sequence length="189" mass="21390">MRWYLQGGRFLPKCPETGPRVPPKTTTRNWRPVQLVARDPFGRPRPRPFIMDLIEAMKRVHPDEMVRYGYIFSQLLRLPKPPLPEIDTRDKFAVKLVEFDPEKRNQVVGAVARAKIHNVKVLKSLSDVIGVQRSLFCVQNVPNSLIRQGVTKEEATEIITSIEAAGGVAVMEPVQVILMMSSFPNCLSS</sequence>
<evidence type="ECO:0000313" key="1">
    <source>
        <dbReference type="Proteomes" id="UP000694864"/>
    </source>
</evidence>
<gene>
    <name evidence="2 3" type="primary">LOC104727212</name>
</gene>
<dbReference type="RefSeq" id="XP_010444589.1">
    <property type="nucleotide sequence ID" value="XM_010446287.2"/>
</dbReference>
<proteinExistence type="predicted"/>
<reference evidence="2 3" key="3">
    <citation type="submission" date="2025-05" db="UniProtKB">
        <authorList>
            <consortium name="RefSeq"/>
        </authorList>
    </citation>
    <scope>IDENTIFICATION</scope>
    <source>
        <tissue evidence="2 3">Leaf</tissue>
    </source>
</reference>
<evidence type="ECO:0000313" key="3">
    <source>
        <dbReference type="RefSeq" id="XP_010444666.1"/>
    </source>
</evidence>
<dbReference type="RefSeq" id="XP_010444666.1">
    <property type="nucleotide sequence ID" value="XM_010446364.2"/>
</dbReference>
<organism evidence="1 3">
    <name type="scientific">Camelina sativa</name>
    <name type="common">False flax</name>
    <name type="synonym">Myagrum sativum</name>
    <dbReference type="NCBI Taxonomy" id="90675"/>
    <lineage>
        <taxon>Eukaryota</taxon>
        <taxon>Viridiplantae</taxon>
        <taxon>Streptophyta</taxon>
        <taxon>Embryophyta</taxon>
        <taxon>Tracheophyta</taxon>
        <taxon>Spermatophyta</taxon>
        <taxon>Magnoliopsida</taxon>
        <taxon>eudicotyledons</taxon>
        <taxon>Gunneridae</taxon>
        <taxon>Pentapetalae</taxon>
        <taxon>rosids</taxon>
        <taxon>malvids</taxon>
        <taxon>Brassicales</taxon>
        <taxon>Brassicaceae</taxon>
        <taxon>Camelineae</taxon>
        <taxon>Camelina</taxon>
    </lineage>
</organism>
<evidence type="ECO:0000313" key="2">
    <source>
        <dbReference type="RefSeq" id="XP_010444589.1"/>
    </source>
</evidence>
<keyword evidence="1" id="KW-1185">Reference proteome</keyword>
<dbReference type="GeneID" id="104727212"/>
<accession>A0ABM0UQR5</accession>
<reference evidence="1" key="1">
    <citation type="journal article" date="1997" name="Nucleic Acids Res.">
        <title>tRNAscan-SE: a program for improved detection of transfer RNA genes in genomic sequence.</title>
        <authorList>
            <person name="Lowe T.M."/>
            <person name="Eddy S.R."/>
        </authorList>
    </citation>
    <scope>NUCLEOTIDE SEQUENCE [LARGE SCALE GENOMIC DNA]</scope>
    <source>
        <strain evidence="1">r\DH55</strain>
    </source>
</reference>
<dbReference type="Proteomes" id="UP000694864">
    <property type="component" value="Chromosome 1"/>
</dbReference>
<reference evidence="1" key="2">
    <citation type="journal article" date="2014" name="Nat. Commun.">
        <title>The emerging biofuel crop Camelina sativa retains a highly undifferentiated hexaploid genome structure.</title>
        <authorList>
            <person name="Kagale S."/>
            <person name="Koh C."/>
            <person name="Nixon J."/>
            <person name="Bollina V."/>
            <person name="Clarke W.E."/>
            <person name="Tuteja R."/>
            <person name="Spillane C."/>
            <person name="Robinson S.J."/>
            <person name="Links M.G."/>
            <person name="Clarke C."/>
            <person name="Higgins E.E."/>
            <person name="Huebert T."/>
            <person name="Sharpe A.G."/>
            <person name="Parkin I.A."/>
        </authorList>
    </citation>
    <scope>NUCLEOTIDE SEQUENCE [LARGE SCALE GENOMIC DNA]</scope>
    <source>
        <strain evidence="1">r\DH55</strain>
    </source>
</reference>